<comment type="subcellular location">
    <subcellularLocation>
        <location evidence="1">Membrane</location>
    </subcellularLocation>
</comment>
<dbReference type="CDD" id="cd06225">
    <property type="entry name" value="HAMP"/>
    <property type="match status" value="1"/>
</dbReference>
<gene>
    <name evidence="9" type="ORF">AWT59_0153</name>
</gene>
<comment type="caution">
    <text evidence="9">The sequence shown here is derived from an EMBL/GenBank/DDBJ whole genome shotgun (WGS) entry which is preliminary data.</text>
</comment>
<evidence type="ECO:0000256" key="3">
    <source>
        <dbReference type="ARBA" id="ARBA00029447"/>
    </source>
</evidence>
<comment type="similarity">
    <text evidence="3">Belongs to the methyl-accepting chemotaxis (MCP) protein family.</text>
</comment>
<dbReference type="EMBL" id="LSLI01000002">
    <property type="protein sequence ID" value="KXS33763.1"/>
    <property type="molecule type" value="Genomic_DNA"/>
</dbReference>
<dbReference type="GO" id="GO:0007165">
    <property type="term" value="P:signal transduction"/>
    <property type="evidence" value="ECO:0007669"/>
    <property type="project" value="UniProtKB-KW"/>
</dbReference>
<feature type="domain" description="Methyl-accepting transducer" evidence="7">
    <location>
        <begin position="269"/>
        <end position="505"/>
    </location>
</feature>
<dbReference type="Pfam" id="PF00015">
    <property type="entry name" value="MCPsignal"/>
    <property type="match status" value="1"/>
</dbReference>
<sequence length="541" mass="58825">MNNWWNRLSLKNKLQVPIQLLLLVVMICLQRVALDKFESHVIDEAKQKAVVSADGLLNGLNMMMVGGIISDPDLRALAVRKMAASDKVLELRVIRAKQVQDQFGPGLPSEQAVDDMDRDAIKTKQIQSALLQRDGKDALRVVVPFIESTNFRGTNCLQCHNVEVGSSNGAGSITLDLSDEYALLHKTNVVLWGVQLAVQVILYFLIGWLINRIIRPTRELQEVMQAMQVDGDLSKRVAVRSQDEIGKTSEAFNDLVNSFQTIVSQVEGHASQVEGAAHALSQDVTEMSQSAQQQSVAADTAARSVEQVSSRFAKVAEEADQVRNLSNQSLACANKGQESLTEMMQELESVERAVNEIAASVSDFVRNTQNITSMTQQVRDIAEQTNLLALNAAIEAARAGEQGRGFAVVADEVRKLAEKSAMSATQIDKVTQSLGEQSGQVEKTVQRGMNALQSSQTRIREVSAVLIESNASVGGVNSGLEEIAGSINTQRDASQQIAGNVERIAKTASQSNEVIARTALAVKSMEQLSDDLAKTVGRFKV</sequence>
<dbReference type="GO" id="GO:0006935">
    <property type="term" value="P:chemotaxis"/>
    <property type="evidence" value="ECO:0007669"/>
    <property type="project" value="UniProtKB-ARBA"/>
</dbReference>
<name>A0A139BXV6_9PROT</name>
<evidence type="ECO:0000259" key="7">
    <source>
        <dbReference type="PROSITE" id="PS50111"/>
    </source>
</evidence>
<dbReference type="AlphaFoldDB" id="A0A139BXV6"/>
<evidence type="ECO:0000256" key="2">
    <source>
        <dbReference type="ARBA" id="ARBA00023224"/>
    </source>
</evidence>
<dbReference type="Proteomes" id="UP000070578">
    <property type="component" value="Unassembled WGS sequence"/>
</dbReference>
<dbReference type="Pfam" id="PF00672">
    <property type="entry name" value="HAMP"/>
    <property type="match status" value="1"/>
</dbReference>
<dbReference type="PANTHER" id="PTHR32089">
    <property type="entry name" value="METHYL-ACCEPTING CHEMOTAXIS PROTEIN MCPB"/>
    <property type="match status" value="1"/>
</dbReference>
<dbReference type="PANTHER" id="PTHR32089:SF112">
    <property type="entry name" value="LYSOZYME-LIKE PROTEIN-RELATED"/>
    <property type="match status" value="1"/>
</dbReference>
<dbReference type="Gene3D" id="1.10.287.950">
    <property type="entry name" value="Methyl-accepting chemotaxis protein"/>
    <property type="match status" value="1"/>
</dbReference>
<feature type="coiled-coil region" evidence="5">
    <location>
        <begin position="333"/>
        <end position="360"/>
    </location>
</feature>
<protein>
    <submittedName>
        <fullName evidence="9">Methyl-accepting chemotaxis sensory transducer</fullName>
    </submittedName>
</protein>
<dbReference type="FunFam" id="1.10.287.950:FF:000001">
    <property type="entry name" value="Methyl-accepting chemotaxis sensory transducer"/>
    <property type="match status" value="1"/>
</dbReference>
<evidence type="ECO:0000256" key="6">
    <source>
        <dbReference type="SAM" id="Phobius"/>
    </source>
</evidence>
<keyword evidence="6" id="KW-0812">Transmembrane</keyword>
<evidence type="ECO:0000256" key="1">
    <source>
        <dbReference type="ARBA" id="ARBA00004370"/>
    </source>
</evidence>
<dbReference type="InterPro" id="IPR003660">
    <property type="entry name" value="HAMP_dom"/>
</dbReference>
<evidence type="ECO:0000256" key="4">
    <source>
        <dbReference type="PROSITE-ProRule" id="PRU00284"/>
    </source>
</evidence>
<dbReference type="PROSITE" id="PS50111">
    <property type="entry name" value="CHEMOTAXIS_TRANSDUC_2"/>
    <property type="match status" value="1"/>
</dbReference>
<dbReference type="SMART" id="SM00283">
    <property type="entry name" value="MA"/>
    <property type="match status" value="1"/>
</dbReference>
<dbReference type="SMART" id="SM00304">
    <property type="entry name" value="HAMP"/>
    <property type="match status" value="1"/>
</dbReference>
<dbReference type="SUPFAM" id="SSF58104">
    <property type="entry name" value="Methyl-accepting chemotaxis protein (MCP) signaling domain"/>
    <property type="match status" value="1"/>
</dbReference>
<keyword evidence="5" id="KW-0175">Coiled coil</keyword>
<evidence type="ECO:0000256" key="5">
    <source>
        <dbReference type="SAM" id="Coils"/>
    </source>
</evidence>
<reference evidence="9 10" key="2">
    <citation type="submission" date="2016-03" db="EMBL/GenBank/DDBJ databases">
        <title>New uncultured bacterium of the family Gallionellaceae from acid mine drainage: description and reconstruction of genome based on metagenomic analysis of microbial community.</title>
        <authorList>
            <person name="Kadnikov V."/>
            <person name="Ivasenko D."/>
            <person name="Beletsky A."/>
            <person name="Mardanov A."/>
            <person name="Danilova E."/>
            <person name="Pimenov N."/>
            <person name="Karnachuk O."/>
            <person name="Ravin N."/>
        </authorList>
    </citation>
    <scope>NUCLEOTIDE SEQUENCE [LARGE SCALE GENOMIC DNA]</scope>
    <source>
        <strain evidence="9">ShG14-8</strain>
    </source>
</reference>
<evidence type="ECO:0000259" key="8">
    <source>
        <dbReference type="PROSITE" id="PS50885"/>
    </source>
</evidence>
<accession>A0A139BXV6</accession>
<evidence type="ECO:0000313" key="9">
    <source>
        <dbReference type="EMBL" id="KXS33763.1"/>
    </source>
</evidence>
<dbReference type="Gene3D" id="3.30.450.290">
    <property type="match status" value="1"/>
</dbReference>
<keyword evidence="6" id="KW-0472">Membrane</keyword>
<keyword evidence="6" id="KW-1133">Transmembrane helix</keyword>
<feature type="transmembrane region" description="Helical" evidence="6">
    <location>
        <begin position="189"/>
        <end position="210"/>
    </location>
</feature>
<proteinExistence type="inferred from homology"/>
<dbReference type="InterPro" id="IPR004089">
    <property type="entry name" value="MCPsignal_dom"/>
</dbReference>
<evidence type="ECO:0000313" key="10">
    <source>
        <dbReference type="Proteomes" id="UP000070578"/>
    </source>
</evidence>
<keyword evidence="2 4" id="KW-0807">Transducer</keyword>
<dbReference type="PROSITE" id="PS50885">
    <property type="entry name" value="HAMP"/>
    <property type="match status" value="1"/>
</dbReference>
<dbReference type="GO" id="GO:0016020">
    <property type="term" value="C:membrane"/>
    <property type="evidence" value="ECO:0007669"/>
    <property type="project" value="UniProtKB-SubCell"/>
</dbReference>
<reference evidence="9 10" key="1">
    <citation type="submission" date="2016-02" db="EMBL/GenBank/DDBJ databases">
        <authorList>
            <person name="Wen L."/>
            <person name="He K."/>
            <person name="Yang H."/>
        </authorList>
    </citation>
    <scope>NUCLEOTIDE SEQUENCE [LARGE SCALE GENOMIC DNA]</scope>
    <source>
        <strain evidence="9">ShG14-8</strain>
    </source>
</reference>
<organism evidence="9 10">
    <name type="scientific">Candidatus Gallionella acididurans</name>
    <dbReference type="NCBI Taxonomy" id="1796491"/>
    <lineage>
        <taxon>Bacteria</taxon>
        <taxon>Pseudomonadati</taxon>
        <taxon>Pseudomonadota</taxon>
        <taxon>Betaproteobacteria</taxon>
        <taxon>Nitrosomonadales</taxon>
        <taxon>Gallionellaceae</taxon>
        <taxon>Gallionella</taxon>
    </lineage>
</organism>
<feature type="domain" description="HAMP" evidence="8">
    <location>
        <begin position="211"/>
        <end position="264"/>
    </location>
</feature>